<feature type="region of interest" description="Disordered" evidence="1">
    <location>
        <begin position="48"/>
        <end position="72"/>
    </location>
</feature>
<dbReference type="EMBL" id="CABFNB010000021">
    <property type="protein sequence ID" value="VTZ59637.1"/>
    <property type="molecule type" value="Genomic_DNA"/>
</dbReference>
<accession>A0A508WS72</accession>
<organism evidence="3">
    <name type="scientific">Sinorhizobium medicae</name>
    <dbReference type="NCBI Taxonomy" id="110321"/>
    <lineage>
        <taxon>Bacteria</taxon>
        <taxon>Pseudomonadati</taxon>
        <taxon>Pseudomonadota</taxon>
        <taxon>Alphaproteobacteria</taxon>
        <taxon>Hyphomicrobiales</taxon>
        <taxon>Rhizobiaceae</taxon>
        <taxon>Sinorhizobium/Ensifer group</taxon>
        <taxon>Sinorhizobium</taxon>
    </lineage>
</organism>
<reference evidence="3" key="1">
    <citation type="submission" date="2019-06" db="EMBL/GenBank/DDBJ databases">
        <authorList>
            <person name="Le Quere A."/>
            <person name="Colella S."/>
        </authorList>
    </citation>
    <scope>NUCLEOTIDE SEQUENCE</scope>
    <source>
        <strain evidence="3">EmedicaeMD41</strain>
    </source>
</reference>
<dbReference type="SUPFAM" id="SSF51905">
    <property type="entry name" value="FAD/NAD(P)-binding domain"/>
    <property type="match status" value="1"/>
</dbReference>
<dbReference type="Gene3D" id="3.50.50.60">
    <property type="entry name" value="FAD/NAD(P)-binding domain"/>
    <property type="match status" value="1"/>
</dbReference>
<dbReference type="Pfam" id="PF00070">
    <property type="entry name" value="Pyr_redox"/>
    <property type="match status" value="1"/>
</dbReference>
<proteinExistence type="predicted"/>
<protein>
    <submittedName>
        <fullName evidence="3">Thioredoxin reductase (Modular protein)</fullName>
    </submittedName>
</protein>
<dbReference type="Proteomes" id="UP000507954">
    <property type="component" value="Unassembled WGS sequence"/>
</dbReference>
<name>A0A508WS72_9HYPH</name>
<dbReference type="InterPro" id="IPR039648">
    <property type="entry name" value="DHPH_N"/>
</dbReference>
<dbReference type="AlphaFoldDB" id="A0A508WS72"/>
<gene>
    <name evidence="3" type="ORF">EMEDMD4_1170016</name>
</gene>
<evidence type="ECO:0000259" key="2">
    <source>
        <dbReference type="Pfam" id="PF00070"/>
    </source>
</evidence>
<evidence type="ECO:0000313" key="3">
    <source>
        <dbReference type="EMBL" id="VTZ59637.1"/>
    </source>
</evidence>
<sequence length="72" mass="7323">MACLLAPPVIAFSTRSKVVVGGASTAVQEALHLSNLASKVTVVHPSTSLPSRVDPAGQPLGSKLRLESSGTE</sequence>
<feature type="domain" description="Pyridine nucleotide-disulphide oxidoreductase N-terminal" evidence="2">
    <location>
        <begin position="18"/>
        <end position="56"/>
    </location>
</feature>
<dbReference type="InterPro" id="IPR036188">
    <property type="entry name" value="FAD/NAD-bd_sf"/>
</dbReference>
<evidence type="ECO:0000256" key="1">
    <source>
        <dbReference type="SAM" id="MobiDB-lite"/>
    </source>
</evidence>